<name>A0A4V6NE27_9GAMM</name>
<feature type="domain" description="Metallo-beta-lactamase" evidence="5">
    <location>
        <begin position="12"/>
        <end position="202"/>
    </location>
</feature>
<evidence type="ECO:0000256" key="1">
    <source>
        <dbReference type="ARBA" id="ARBA00001947"/>
    </source>
</evidence>
<proteinExistence type="predicted"/>
<dbReference type="SMART" id="SM00849">
    <property type="entry name" value="Lactamase_B"/>
    <property type="match status" value="1"/>
</dbReference>
<evidence type="ECO:0000256" key="2">
    <source>
        <dbReference type="ARBA" id="ARBA00022723"/>
    </source>
</evidence>
<dbReference type="Gene3D" id="3.60.15.10">
    <property type="entry name" value="Ribonuclease Z/Hydroxyacylglutathione hydrolase-like"/>
    <property type="match status" value="1"/>
</dbReference>
<comment type="cofactor">
    <cofactor evidence="1">
        <name>Zn(2+)</name>
        <dbReference type="ChEBI" id="CHEBI:29105"/>
    </cofactor>
</comment>
<dbReference type="SUPFAM" id="SSF56281">
    <property type="entry name" value="Metallo-hydrolase/oxidoreductase"/>
    <property type="match status" value="1"/>
</dbReference>
<dbReference type="Proteomes" id="UP000295565">
    <property type="component" value="Unassembled WGS sequence"/>
</dbReference>
<keyword evidence="2" id="KW-0479">Metal-binding</keyword>
<keyword evidence="7" id="KW-1185">Reference proteome</keyword>
<dbReference type="AlphaFoldDB" id="A0A4V6NE27"/>
<dbReference type="GO" id="GO:0046872">
    <property type="term" value="F:metal ion binding"/>
    <property type="evidence" value="ECO:0007669"/>
    <property type="project" value="UniProtKB-KW"/>
</dbReference>
<comment type="caution">
    <text evidence="6">The sequence shown here is derived from an EMBL/GenBank/DDBJ whole genome shotgun (WGS) entry which is preliminary data.</text>
</comment>
<keyword evidence="4" id="KW-0862">Zinc</keyword>
<evidence type="ECO:0000313" key="6">
    <source>
        <dbReference type="EMBL" id="TCK47491.1"/>
    </source>
</evidence>
<reference evidence="6 7" key="1">
    <citation type="submission" date="2019-03" db="EMBL/GenBank/DDBJ databases">
        <title>Genomic Encyclopedia of Type Strains, Phase IV (KMG-IV): sequencing the most valuable type-strain genomes for metagenomic binning, comparative biology and taxonomic classification.</title>
        <authorList>
            <person name="Goeker M."/>
        </authorList>
    </citation>
    <scope>NUCLEOTIDE SEQUENCE [LARGE SCALE GENOMIC DNA]</scope>
    <source>
        <strain evidence="6 7">DSM 18577</strain>
    </source>
</reference>
<dbReference type="InterPro" id="IPR036866">
    <property type="entry name" value="RibonucZ/Hydroxyglut_hydro"/>
</dbReference>
<accession>A0A4V6NE27</accession>
<dbReference type="EMBL" id="SMGD01000014">
    <property type="protein sequence ID" value="TCK47491.1"/>
    <property type="molecule type" value="Genomic_DNA"/>
</dbReference>
<dbReference type="PANTHER" id="PTHR46233:SF3">
    <property type="entry name" value="HYDROXYACYLGLUTATHIONE HYDROLASE GLOC"/>
    <property type="match status" value="1"/>
</dbReference>
<evidence type="ECO:0000256" key="4">
    <source>
        <dbReference type="ARBA" id="ARBA00022833"/>
    </source>
</evidence>
<dbReference type="CDD" id="cd07737">
    <property type="entry name" value="YcbL-like_MBL-fold"/>
    <property type="match status" value="1"/>
</dbReference>
<evidence type="ECO:0000256" key="3">
    <source>
        <dbReference type="ARBA" id="ARBA00022801"/>
    </source>
</evidence>
<dbReference type="PANTHER" id="PTHR46233">
    <property type="entry name" value="HYDROXYACYLGLUTATHIONE HYDROLASE GLOC"/>
    <property type="match status" value="1"/>
</dbReference>
<organism evidence="6 7">
    <name type="scientific">Celerinatantimonas diazotrophica</name>
    <dbReference type="NCBI Taxonomy" id="412034"/>
    <lineage>
        <taxon>Bacteria</taxon>
        <taxon>Pseudomonadati</taxon>
        <taxon>Pseudomonadota</taxon>
        <taxon>Gammaproteobacteria</taxon>
        <taxon>Celerinatantimonadaceae</taxon>
        <taxon>Celerinatantimonas</taxon>
    </lineage>
</organism>
<dbReference type="OrthoDB" id="9802991at2"/>
<evidence type="ECO:0000259" key="5">
    <source>
        <dbReference type="SMART" id="SM00849"/>
    </source>
</evidence>
<dbReference type="GO" id="GO:0016787">
    <property type="term" value="F:hydrolase activity"/>
    <property type="evidence" value="ECO:0007669"/>
    <property type="project" value="UniProtKB-KW"/>
</dbReference>
<protein>
    <submittedName>
        <fullName evidence="6">Glyoxylase-like metal-dependent hydrolase (Beta-lactamase superfamily II)</fullName>
    </submittedName>
</protein>
<dbReference type="Pfam" id="PF00753">
    <property type="entry name" value="Lactamase_B"/>
    <property type="match status" value="1"/>
</dbReference>
<dbReference type="InterPro" id="IPR051453">
    <property type="entry name" value="MBL_Glyoxalase_II"/>
</dbReference>
<dbReference type="InterPro" id="IPR001279">
    <property type="entry name" value="Metallo-B-lactamas"/>
</dbReference>
<dbReference type="RefSeq" id="WP_131913303.1">
    <property type="nucleotide sequence ID" value="NZ_OU594967.1"/>
</dbReference>
<keyword evidence="3 6" id="KW-0378">Hydrolase</keyword>
<gene>
    <name evidence="6" type="ORF">EV690_2518</name>
</gene>
<evidence type="ECO:0000313" key="7">
    <source>
        <dbReference type="Proteomes" id="UP000295565"/>
    </source>
</evidence>
<sequence length="219" mass="24402">MAYQTIPVTPFSQNCSLIWCDKTNEAAIVDPGGDAPTIIAAVERKRLEIKYVLLTHGHLDHAGATLEIAEYFKVPVWGPHIADKFWLDSLAQQCQLFGFLAQQSKMFGFSQVEPVIPDRWLNNDEAIHIGQLTLQVKHCPGHTPGHVIFIDNEHHLAWVGDVLFHNSVGRTDFPQGSHPDLIASIKNNLLSLDDDYVFIPGHGPESTIGAERSHNPFLQ</sequence>